<dbReference type="EMBL" id="JAXBCZ010000001">
    <property type="protein sequence ID" value="MEA1305108.1"/>
    <property type="molecule type" value="Genomic_DNA"/>
</dbReference>
<dbReference type="RefSeq" id="WP_322912533.1">
    <property type="nucleotide sequence ID" value="NZ_JAXBCZ010000001.1"/>
</dbReference>
<organism evidence="1 2">
    <name type="scientific">Actinomyces oris</name>
    <dbReference type="NCBI Taxonomy" id="544580"/>
    <lineage>
        <taxon>Bacteria</taxon>
        <taxon>Bacillati</taxon>
        <taxon>Actinomycetota</taxon>
        <taxon>Actinomycetes</taxon>
        <taxon>Actinomycetales</taxon>
        <taxon>Actinomycetaceae</taxon>
        <taxon>Actinomyces</taxon>
    </lineage>
</organism>
<evidence type="ECO:0000313" key="2">
    <source>
        <dbReference type="Proteomes" id="UP001289581"/>
    </source>
</evidence>
<accession>A0AAW9KFI5</accession>
<proteinExistence type="predicted"/>
<dbReference type="AlphaFoldDB" id="A0AAW9KFI5"/>
<reference evidence="1 2" key="1">
    <citation type="submission" date="2023-06" db="EMBL/GenBank/DDBJ databases">
        <title>Actinomyces orist ORNL 0101 HMT-893 genome.</title>
        <authorList>
            <person name="Johnston C.D."/>
            <person name="Chen T."/>
            <person name="Dewhirst F.E."/>
        </authorList>
    </citation>
    <scope>NUCLEOTIDE SEQUENCE [LARGE SCALE GENOMIC DNA]</scope>
    <source>
        <strain evidence="1 2">ORNL 0101</strain>
    </source>
</reference>
<sequence length="159" mass="17331">MTAESLSDPTLGYTVVSIPKDLDATQIKVLQDFVAYDKATWRVWFTRKGLDEALARSTGSTHNAIQRNYEAMTKHDNPPVMVGVGGVDVSEDAKSADVTTCSDTTQMKSTDFQGNDVTQKAAQKRSAILVRMVPRDDGVWVTQSETVLSINECTAEAGK</sequence>
<name>A0AAW9KFI5_9ACTO</name>
<dbReference type="Proteomes" id="UP001289581">
    <property type="component" value="Unassembled WGS sequence"/>
</dbReference>
<keyword evidence="2" id="KW-1185">Reference proteome</keyword>
<comment type="caution">
    <text evidence="1">The sequence shown here is derived from an EMBL/GenBank/DDBJ whole genome shotgun (WGS) entry which is preliminary data.</text>
</comment>
<protein>
    <submittedName>
        <fullName evidence="1">Uncharacterized protein</fullName>
    </submittedName>
</protein>
<evidence type="ECO:0000313" key="1">
    <source>
        <dbReference type="EMBL" id="MEA1305108.1"/>
    </source>
</evidence>
<gene>
    <name evidence="1" type="ORF">QU665_08530</name>
</gene>